<comment type="caution">
    <text evidence="5">The sequence shown here is derived from an EMBL/GenBank/DDBJ whole genome shotgun (WGS) entry which is preliminary data.</text>
</comment>
<dbReference type="InterPro" id="IPR044946">
    <property type="entry name" value="Restrct_endonuc_typeI_TRD_sf"/>
</dbReference>
<comment type="similarity">
    <text evidence="1">Belongs to the type-I restriction system S methylase family.</text>
</comment>
<dbReference type="Gene3D" id="3.90.220.20">
    <property type="entry name" value="DNA methylase specificity domains"/>
    <property type="match status" value="2"/>
</dbReference>
<evidence type="ECO:0000256" key="1">
    <source>
        <dbReference type="ARBA" id="ARBA00010923"/>
    </source>
</evidence>
<name>A0A2J0MQ14_9BACT</name>
<dbReference type="AlphaFoldDB" id="A0A2J0MQ14"/>
<dbReference type="EMBL" id="PFOY01000050">
    <property type="protein sequence ID" value="PIZ86743.1"/>
    <property type="molecule type" value="Genomic_DNA"/>
</dbReference>
<dbReference type="InterPro" id="IPR052021">
    <property type="entry name" value="Type-I_RS_S_subunit"/>
</dbReference>
<proteinExistence type="inferred from homology"/>
<dbReference type="InterPro" id="IPR000055">
    <property type="entry name" value="Restrct_endonuc_typeI_TRD"/>
</dbReference>
<dbReference type="SUPFAM" id="SSF116734">
    <property type="entry name" value="DNA methylase specificity domain"/>
    <property type="match status" value="2"/>
</dbReference>
<dbReference type="GO" id="GO:0003677">
    <property type="term" value="F:DNA binding"/>
    <property type="evidence" value="ECO:0007669"/>
    <property type="project" value="UniProtKB-KW"/>
</dbReference>
<accession>A0A2J0MQ14</accession>
<evidence type="ECO:0000313" key="5">
    <source>
        <dbReference type="EMBL" id="PIZ86743.1"/>
    </source>
</evidence>
<organism evidence="5 6">
    <name type="scientific">Candidatus Nomurabacteria bacterium CG_4_10_14_0_2_um_filter_30_12</name>
    <dbReference type="NCBI Taxonomy" id="1974727"/>
    <lineage>
        <taxon>Bacteria</taxon>
        <taxon>Candidatus Nomuraibacteriota</taxon>
    </lineage>
</organism>
<reference evidence="6" key="1">
    <citation type="submission" date="2017-09" db="EMBL/GenBank/DDBJ databases">
        <title>Depth-based differentiation of microbial function through sediment-hosted aquifers and enrichment of novel symbionts in the deep terrestrial subsurface.</title>
        <authorList>
            <person name="Probst A.J."/>
            <person name="Ladd B."/>
            <person name="Jarett J.K."/>
            <person name="Geller-Mcgrath D.E."/>
            <person name="Sieber C.M.K."/>
            <person name="Emerson J.B."/>
            <person name="Anantharaman K."/>
            <person name="Thomas B.C."/>
            <person name="Malmstrom R."/>
            <person name="Stieglmeier M."/>
            <person name="Klingl A."/>
            <person name="Woyke T."/>
            <person name="Ryan C.M."/>
            <person name="Banfield J.F."/>
        </authorList>
    </citation>
    <scope>NUCLEOTIDE SEQUENCE [LARGE SCALE GENOMIC DNA]</scope>
</reference>
<gene>
    <name evidence="5" type="ORF">COX93_03335</name>
</gene>
<evidence type="ECO:0000313" key="6">
    <source>
        <dbReference type="Proteomes" id="UP000228547"/>
    </source>
</evidence>
<dbReference type="Pfam" id="PF01420">
    <property type="entry name" value="Methylase_S"/>
    <property type="match status" value="1"/>
</dbReference>
<sequence length="464" mass="54225">MSQISYIKYTDVLEARRYDAEYFKPEYLQIEKLISKLDNKPIGKIISLLTDYHANGSYQILNEHVNLLDKKDYALMVRTVDFETDNFETDRKYLSEPAYNFLKKTKMYGGEIVINKIGNAGRVYFLQKMNQPVSLGMNQFMIRTNENINNYYLYIYLISRYGKKLIERRITGAVPLSIDKQSVRNVTVPILPQPFQFKIEQLVKLSHQKQHQSKILYQEAEKLLLSELGLLNYQVKQELTFSTTKKEIEEAHRYDSEYFQPKYKEIIERIEKYNGKYDVVREIVKWKKGVEVGTDAYTESGKDFIRVSDFSKYGISESNKKISDKAFEYLKNNYQPKKGEMLFTKDGTIGISYVLKEDIEGIISGAFLRLNLKEKYKNFEKECLSLIFSSIICKMQVEKLSGGAVIAHLKPSDFDTFKIPLIRSSVQKQIADKIQQSHMHRKESKGLLEEAKRKVEEEIERGNL</sequence>
<dbReference type="CDD" id="cd16961">
    <property type="entry name" value="RMtype1_S_TRD-CR_like"/>
    <property type="match status" value="1"/>
</dbReference>
<evidence type="ECO:0000256" key="2">
    <source>
        <dbReference type="ARBA" id="ARBA00022747"/>
    </source>
</evidence>
<dbReference type="PANTHER" id="PTHR30408">
    <property type="entry name" value="TYPE-1 RESTRICTION ENZYME ECOKI SPECIFICITY PROTEIN"/>
    <property type="match status" value="1"/>
</dbReference>
<dbReference type="PANTHER" id="PTHR30408:SF12">
    <property type="entry name" value="TYPE I RESTRICTION ENZYME MJAVIII SPECIFICITY SUBUNIT"/>
    <property type="match status" value="1"/>
</dbReference>
<dbReference type="Proteomes" id="UP000228547">
    <property type="component" value="Unassembled WGS sequence"/>
</dbReference>
<protein>
    <recommendedName>
        <fullName evidence="4">Type I restriction modification DNA specificity domain-containing protein</fullName>
    </recommendedName>
</protein>
<dbReference type="GO" id="GO:0009307">
    <property type="term" value="P:DNA restriction-modification system"/>
    <property type="evidence" value="ECO:0007669"/>
    <property type="project" value="UniProtKB-KW"/>
</dbReference>
<evidence type="ECO:0000256" key="3">
    <source>
        <dbReference type="ARBA" id="ARBA00023125"/>
    </source>
</evidence>
<keyword evidence="2" id="KW-0680">Restriction system</keyword>
<keyword evidence="3" id="KW-0238">DNA-binding</keyword>
<feature type="domain" description="Type I restriction modification DNA specificity" evidence="4">
    <location>
        <begin position="282"/>
        <end position="436"/>
    </location>
</feature>
<evidence type="ECO:0000259" key="4">
    <source>
        <dbReference type="Pfam" id="PF01420"/>
    </source>
</evidence>